<dbReference type="Pfam" id="PF08240">
    <property type="entry name" value="ADH_N"/>
    <property type="match status" value="1"/>
</dbReference>
<keyword evidence="4" id="KW-1185">Reference proteome</keyword>
<dbReference type="KEGG" id="srub:C2R22_17090"/>
<reference evidence="3 4" key="1">
    <citation type="submission" date="2018-01" db="EMBL/GenBank/DDBJ databases">
        <title>Complete genome sequence of Salinigranum rubrum GX10T, an extremely halophilic archaeon isolated from a marine solar saltern.</title>
        <authorList>
            <person name="Han S."/>
        </authorList>
    </citation>
    <scope>NUCLEOTIDE SEQUENCE [LARGE SCALE GENOMIC DNA]</scope>
    <source>
        <strain evidence="3 4">GX10</strain>
    </source>
</reference>
<dbReference type="GeneID" id="35593844"/>
<dbReference type="PANTHER" id="PTHR44154:SF1">
    <property type="entry name" value="QUINONE OXIDOREDUCTASE"/>
    <property type="match status" value="1"/>
</dbReference>
<protein>
    <submittedName>
        <fullName evidence="3">Zinc-binding dehydrogenase</fullName>
    </submittedName>
</protein>
<dbReference type="RefSeq" id="WP_103426839.1">
    <property type="nucleotide sequence ID" value="NZ_CP026309.1"/>
</dbReference>
<dbReference type="InterPro" id="IPR013154">
    <property type="entry name" value="ADH-like_N"/>
</dbReference>
<evidence type="ECO:0000313" key="4">
    <source>
        <dbReference type="Proteomes" id="UP000236584"/>
    </source>
</evidence>
<dbReference type="Gene3D" id="3.90.180.10">
    <property type="entry name" value="Medium-chain alcohol dehydrogenases, catalytic domain"/>
    <property type="match status" value="1"/>
</dbReference>
<organism evidence="3 4">
    <name type="scientific">Salinigranum rubrum</name>
    <dbReference type="NCBI Taxonomy" id="755307"/>
    <lineage>
        <taxon>Archaea</taxon>
        <taxon>Methanobacteriati</taxon>
        <taxon>Methanobacteriota</taxon>
        <taxon>Stenosarchaea group</taxon>
        <taxon>Halobacteria</taxon>
        <taxon>Halobacteriales</taxon>
        <taxon>Haloferacaceae</taxon>
        <taxon>Salinigranum</taxon>
    </lineage>
</organism>
<dbReference type="GO" id="GO:0016616">
    <property type="term" value="F:oxidoreductase activity, acting on the CH-OH group of donors, NAD or NADP as acceptor"/>
    <property type="evidence" value="ECO:0007669"/>
    <property type="project" value="UniProtKB-ARBA"/>
</dbReference>
<keyword evidence="1" id="KW-0521">NADP</keyword>
<dbReference type="EMBL" id="CP026309">
    <property type="protein sequence ID" value="AUV83150.1"/>
    <property type="molecule type" value="Genomic_DNA"/>
</dbReference>
<evidence type="ECO:0000259" key="2">
    <source>
        <dbReference type="SMART" id="SM00829"/>
    </source>
</evidence>
<dbReference type="AlphaFoldDB" id="A0A2I8VMJ5"/>
<dbReference type="Proteomes" id="UP000236584">
    <property type="component" value="Chromosome"/>
</dbReference>
<evidence type="ECO:0000256" key="1">
    <source>
        <dbReference type="ARBA" id="ARBA00022857"/>
    </source>
</evidence>
<sequence length="325" mass="34066">MRAIRHHEFGGPEVLAVESIPTLDPDADEARVRVVAAGVNPCDALRREGLWGDPLPLIPGSDLAGEVTAVGDESEYDVGDRVFGTVPMLNVSGSRGDRQGTYAEEVVVRTDRLAPLADDVSFAEGAAVGLVGCTAWRGLVEFGRLRPGGTCLVHGGTGGVGHVAVQLAAAMGATVVATAHPDRLDDLLRLGADHAVDYTDDDALVAVVDALDSPPEVVFDHMFGAHAGLDVEVVAPGGSVVVIGGNHDQPRMPDLTAAIGKDVTIQPFDVFNLAHIDRVLRHLSALMSSGDLSVRVAHRYDLDEAAAAHRAVEGERFVGKLVVEP</sequence>
<dbReference type="PANTHER" id="PTHR44154">
    <property type="entry name" value="QUINONE OXIDOREDUCTASE"/>
    <property type="match status" value="1"/>
</dbReference>
<dbReference type="InterPro" id="IPR036291">
    <property type="entry name" value="NAD(P)-bd_dom_sf"/>
</dbReference>
<dbReference type="Pfam" id="PF13602">
    <property type="entry name" value="ADH_zinc_N_2"/>
    <property type="match status" value="1"/>
</dbReference>
<gene>
    <name evidence="3" type="ORF">C2R22_17090</name>
</gene>
<dbReference type="InterPro" id="IPR020843">
    <property type="entry name" value="ER"/>
</dbReference>
<dbReference type="GO" id="GO:0044281">
    <property type="term" value="P:small molecule metabolic process"/>
    <property type="evidence" value="ECO:0007669"/>
    <property type="project" value="UniProtKB-ARBA"/>
</dbReference>
<evidence type="ECO:0000313" key="3">
    <source>
        <dbReference type="EMBL" id="AUV83150.1"/>
    </source>
</evidence>
<dbReference type="InterPro" id="IPR051603">
    <property type="entry name" value="Zinc-ADH_QOR/CCCR"/>
</dbReference>
<dbReference type="Gene3D" id="3.40.50.720">
    <property type="entry name" value="NAD(P)-binding Rossmann-like Domain"/>
    <property type="match status" value="1"/>
</dbReference>
<dbReference type="SUPFAM" id="SSF51735">
    <property type="entry name" value="NAD(P)-binding Rossmann-fold domains"/>
    <property type="match status" value="1"/>
</dbReference>
<dbReference type="OrthoDB" id="8709at2157"/>
<dbReference type="CDD" id="cd08253">
    <property type="entry name" value="zeta_crystallin"/>
    <property type="match status" value="1"/>
</dbReference>
<proteinExistence type="predicted"/>
<dbReference type="InterPro" id="IPR011032">
    <property type="entry name" value="GroES-like_sf"/>
</dbReference>
<dbReference type="SUPFAM" id="SSF50129">
    <property type="entry name" value="GroES-like"/>
    <property type="match status" value="1"/>
</dbReference>
<feature type="domain" description="Enoyl reductase (ER)" evidence="2">
    <location>
        <begin position="10"/>
        <end position="323"/>
    </location>
</feature>
<accession>A0A2I8VMJ5</accession>
<name>A0A2I8VMJ5_9EURY</name>
<dbReference type="GO" id="GO:0030554">
    <property type="term" value="F:adenyl nucleotide binding"/>
    <property type="evidence" value="ECO:0007669"/>
    <property type="project" value="UniProtKB-ARBA"/>
</dbReference>
<dbReference type="GO" id="GO:0043168">
    <property type="term" value="F:anion binding"/>
    <property type="evidence" value="ECO:0007669"/>
    <property type="project" value="UniProtKB-ARBA"/>
</dbReference>
<dbReference type="SMART" id="SM00829">
    <property type="entry name" value="PKS_ER"/>
    <property type="match status" value="1"/>
</dbReference>